<evidence type="ECO:0000256" key="4">
    <source>
        <dbReference type="ARBA" id="ARBA00023136"/>
    </source>
</evidence>
<evidence type="ECO:0000256" key="1">
    <source>
        <dbReference type="ARBA" id="ARBA00004370"/>
    </source>
</evidence>
<dbReference type="GO" id="GO:0016020">
    <property type="term" value="C:membrane"/>
    <property type="evidence" value="ECO:0007669"/>
    <property type="project" value="UniProtKB-SubCell"/>
</dbReference>
<name>A0AAV4NTH6_CAEEX</name>
<evidence type="ECO:0000313" key="8">
    <source>
        <dbReference type="Proteomes" id="UP001054945"/>
    </source>
</evidence>
<dbReference type="InterPro" id="IPR035986">
    <property type="entry name" value="PKD_dom_sf"/>
</dbReference>
<gene>
    <name evidence="7" type="primary">KIAA0319</name>
    <name evidence="7" type="ORF">CEXT_16871</name>
</gene>
<dbReference type="PANTHER" id="PTHR46182:SF2">
    <property type="entry name" value="FI19480P1"/>
    <property type="match status" value="1"/>
</dbReference>
<evidence type="ECO:0000313" key="7">
    <source>
        <dbReference type="EMBL" id="GIX88104.1"/>
    </source>
</evidence>
<feature type="domain" description="EGF-like" evidence="6">
    <location>
        <begin position="23"/>
        <end position="37"/>
    </location>
</feature>
<comment type="caution">
    <text evidence="7">The sequence shown here is derived from an EMBL/GenBank/DDBJ whole genome shotgun (WGS) entry which is preliminary data.</text>
</comment>
<dbReference type="SMART" id="SM00089">
    <property type="entry name" value="PKD"/>
    <property type="match status" value="2"/>
</dbReference>
<dbReference type="PANTHER" id="PTHR46182">
    <property type="entry name" value="FI19480P1"/>
    <property type="match status" value="1"/>
</dbReference>
<dbReference type="InterPro" id="IPR013783">
    <property type="entry name" value="Ig-like_fold"/>
</dbReference>
<keyword evidence="8" id="KW-1185">Reference proteome</keyword>
<dbReference type="AlphaFoldDB" id="A0AAV4NTH6"/>
<dbReference type="InterPro" id="IPR022409">
    <property type="entry name" value="PKD/Chitinase_dom"/>
</dbReference>
<comment type="subcellular location">
    <subcellularLocation>
        <location evidence="1">Membrane</location>
    </subcellularLocation>
</comment>
<evidence type="ECO:0000256" key="3">
    <source>
        <dbReference type="ARBA" id="ARBA00022989"/>
    </source>
</evidence>
<dbReference type="InterPro" id="IPR000742">
    <property type="entry name" value="EGF"/>
</dbReference>
<evidence type="ECO:0000256" key="2">
    <source>
        <dbReference type="ARBA" id="ARBA00022692"/>
    </source>
</evidence>
<keyword evidence="4" id="KW-0472">Membrane</keyword>
<dbReference type="GO" id="GO:0031410">
    <property type="term" value="C:cytoplasmic vesicle"/>
    <property type="evidence" value="ECO:0007669"/>
    <property type="project" value="TreeGrafter"/>
</dbReference>
<evidence type="ECO:0000256" key="5">
    <source>
        <dbReference type="ARBA" id="ARBA00023180"/>
    </source>
</evidence>
<dbReference type="Gene3D" id="2.60.40.10">
    <property type="entry name" value="Immunoglobulins"/>
    <property type="match status" value="3"/>
</dbReference>
<reference evidence="7 8" key="1">
    <citation type="submission" date="2021-06" db="EMBL/GenBank/DDBJ databases">
        <title>Caerostris extrusa draft genome.</title>
        <authorList>
            <person name="Kono N."/>
            <person name="Arakawa K."/>
        </authorList>
    </citation>
    <scope>NUCLEOTIDE SEQUENCE [LARGE SCALE GENOMIC DNA]</scope>
</reference>
<dbReference type="PROSITE" id="PS01186">
    <property type="entry name" value="EGF_2"/>
    <property type="match status" value="1"/>
</dbReference>
<dbReference type="FunFam" id="2.60.40.10:FF:000061">
    <property type="entry name" value="Dyslexia-associated protein KIAA0319 homolog"/>
    <property type="match status" value="1"/>
</dbReference>
<keyword evidence="2" id="KW-0812">Transmembrane</keyword>
<dbReference type="Pfam" id="PF22352">
    <property type="entry name" value="K319L-like_PKD"/>
    <property type="match status" value="3"/>
</dbReference>
<dbReference type="FunFam" id="2.60.40.10:FF:000257">
    <property type="entry name" value="Dyslexia-associated protein KIAA0319-like"/>
    <property type="match status" value="1"/>
</dbReference>
<protein>
    <submittedName>
        <fullName evidence="7">Dyslexia-associated protein KIAA0319</fullName>
    </submittedName>
</protein>
<accession>A0AAV4NTH6</accession>
<keyword evidence="5" id="KW-0325">Glycoprotein</keyword>
<proteinExistence type="predicted"/>
<organism evidence="7 8">
    <name type="scientific">Caerostris extrusa</name>
    <name type="common">Bark spider</name>
    <name type="synonym">Caerostris bankana</name>
    <dbReference type="NCBI Taxonomy" id="172846"/>
    <lineage>
        <taxon>Eukaryota</taxon>
        <taxon>Metazoa</taxon>
        <taxon>Ecdysozoa</taxon>
        <taxon>Arthropoda</taxon>
        <taxon>Chelicerata</taxon>
        <taxon>Arachnida</taxon>
        <taxon>Araneae</taxon>
        <taxon>Araneomorphae</taxon>
        <taxon>Entelegynae</taxon>
        <taxon>Araneoidea</taxon>
        <taxon>Araneidae</taxon>
        <taxon>Caerostris</taxon>
    </lineage>
</organism>
<dbReference type="InterPro" id="IPR029865">
    <property type="entry name" value="KIAA0319-like"/>
</dbReference>
<dbReference type="EMBL" id="BPLR01021293">
    <property type="protein sequence ID" value="GIX88104.1"/>
    <property type="molecule type" value="Genomic_DNA"/>
</dbReference>
<sequence length="414" mass="45817">MKIPNECPHHEECIQTNNNSGICHCMKGYERNVQGICQLQYSISFSNLSITLSSPTALNESSSLEESLTENLVSVATSEITHLVVSAGDNVTLHLPKNEVILSAYAFMQPEGNSENLKYEWTLISHPKGDETGIMQDQNTKNLKLSKLRTGLYTFKVTVTSGNISGESMVNVTVTSFKQENKPPIAIIQPANVTLKLPNKDTVLDGSFSTDDEKNYSKGAWNSTIAKVTVQKETDYPPTANAESEVVIYLPQNEVTLNGNLSTDDKGIKSWEWKKSPDTDKAVDMEGTNGPYLHLSKLEIGVYKFVLKVTDTADQTSSTEVHLFVKPESNTLVANAGTNQKVTLPLHQPVILNGTASKYNIKTKKWRWEEIMGPKPAILINANTSVAEVTGLIPGYYQFMLTIYDEKMIIPHLQ</sequence>
<dbReference type="Proteomes" id="UP001054945">
    <property type="component" value="Unassembled WGS sequence"/>
</dbReference>
<dbReference type="GO" id="GO:0001764">
    <property type="term" value="P:neuron migration"/>
    <property type="evidence" value="ECO:0007669"/>
    <property type="project" value="TreeGrafter"/>
</dbReference>
<evidence type="ECO:0000259" key="6">
    <source>
        <dbReference type="PROSITE" id="PS01186"/>
    </source>
</evidence>
<keyword evidence="3" id="KW-1133">Transmembrane helix</keyword>
<dbReference type="SUPFAM" id="SSF49299">
    <property type="entry name" value="PKD domain"/>
    <property type="match status" value="1"/>
</dbReference>